<feature type="domain" description="Ig-like" evidence="7">
    <location>
        <begin position="603"/>
        <end position="699"/>
    </location>
</feature>
<proteinExistence type="predicted"/>
<dbReference type="Pfam" id="PF00041">
    <property type="entry name" value="fn3"/>
    <property type="match status" value="1"/>
</dbReference>
<evidence type="ECO:0000256" key="2">
    <source>
        <dbReference type="ARBA" id="ARBA00023136"/>
    </source>
</evidence>
<protein>
    <submittedName>
        <fullName evidence="9">NPHS1 adhesion molecule, nephrin</fullName>
    </submittedName>
</protein>
<evidence type="ECO:0000256" key="6">
    <source>
        <dbReference type="SAM" id="Phobius"/>
    </source>
</evidence>
<dbReference type="Pfam" id="PF13927">
    <property type="entry name" value="Ig_3"/>
    <property type="match status" value="2"/>
</dbReference>
<dbReference type="Ensembl" id="ENSPKIT00000025814.1">
    <property type="protein sequence ID" value="ENSPKIP00000001881.1"/>
    <property type="gene ID" value="ENSPKIG00000019917.1"/>
</dbReference>
<keyword evidence="5" id="KW-0393">Immunoglobulin domain</keyword>
<dbReference type="FunFam" id="2.60.40.10:FF:000719">
    <property type="entry name" value="nephrin isoform X1"/>
    <property type="match status" value="1"/>
</dbReference>
<dbReference type="InterPro" id="IPR003598">
    <property type="entry name" value="Ig_sub2"/>
</dbReference>
<feature type="domain" description="Ig-like" evidence="7">
    <location>
        <begin position="509"/>
        <end position="596"/>
    </location>
</feature>
<dbReference type="InterPro" id="IPR003599">
    <property type="entry name" value="Ig_sub"/>
</dbReference>
<dbReference type="SUPFAM" id="SSF49265">
    <property type="entry name" value="Fibronectin type III"/>
    <property type="match status" value="1"/>
</dbReference>
<reference evidence="9" key="2">
    <citation type="submission" date="2025-09" db="UniProtKB">
        <authorList>
            <consortium name="Ensembl"/>
        </authorList>
    </citation>
    <scope>IDENTIFICATION</scope>
</reference>
<dbReference type="PANTHER" id="PTHR11640">
    <property type="entry name" value="NEPHRIN"/>
    <property type="match status" value="1"/>
</dbReference>
<dbReference type="AlphaFoldDB" id="A0A3B3Q910"/>
<dbReference type="GeneTree" id="ENSGT00940000159510"/>
<dbReference type="InterPro" id="IPR036116">
    <property type="entry name" value="FN3_sf"/>
</dbReference>
<dbReference type="InterPro" id="IPR003961">
    <property type="entry name" value="FN3_dom"/>
</dbReference>
<name>A0A3B3Q910_9TELE</name>
<evidence type="ECO:0000313" key="10">
    <source>
        <dbReference type="Proteomes" id="UP000261540"/>
    </source>
</evidence>
<dbReference type="SMART" id="SM00409">
    <property type="entry name" value="IG"/>
    <property type="match status" value="5"/>
</dbReference>
<dbReference type="Pfam" id="PF00047">
    <property type="entry name" value="ig"/>
    <property type="match status" value="1"/>
</dbReference>
<dbReference type="CDD" id="cd00096">
    <property type="entry name" value="Ig"/>
    <property type="match status" value="2"/>
</dbReference>
<dbReference type="CDD" id="cd00063">
    <property type="entry name" value="FN3"/>
    <property type="match status" value="1"/>
</dbReference>
<feature type="transmembrane region" description="Helical" evidence="6">
    <location>
        <begin position="808"/>
        <end position="833"/>
    </location>
</feature>
<keyword evidence="3" id="KW-1015">Disulfide bond</keyword>
<dbReference type="InterPro" id="IPR013162">
    <property type="entry name" value="CD80_C2-set"/>
</dbReference>
<evidence type="ECO:0000259" key="8">
    <source>
        <dbReference type="PROSITE" id="PS50853"/>
    </source>
</evidence>
<dbReference type="STRING" id="1676925.ENSPKIP00000001881"/>
<dbReference type="PROSITE" id="PS50835">
    <property type="entry name" value="IG_LIKE"/>
    <property type="match status" value="5"/>
</dbReference>
<dbReference type="GO" id="GO:0005911">
    <property type="term" value="C:cell-cell junction"/>
    <property type="evidence" value="ECO:0007669"/>
    <property type="project" value="TreeGrafter"/>
</dbReference>
<dbReference type="InterPro" id="IPR013151">
    <property type="entry name" value="Immunoglobulin_dom"/>
</dbReference>
<sequence>LSTTVRSGSYPYTSQTSMTIYILYLTTVPPSKLIIEVNTEEPWIAGQEYIVTCTAKDAKPAADVTLFKGTCLSHSTAGLTKDPASRFVAQSSDNGRQVVCRVKHPVLSHSLETSIIMNVYFPPQPPVLEGLDTETVPAGTSLKLVCISHGGNPLAMLHWTKNGEVLSTSWEVDTFSRKASSILTLQVKPEDNHAELSCESVNQVSPQPFVLLRRLIVLFEPAEVKVLGSSKAIAGKTVTLSCYTTSSNPAVNIRWWLGFRELNQTVVTYTEGSNGGMVTMSNLTHTVSQEENGLPLTCEAFNRGTRYSKILSTPLQVFYPPQKVWIEGPPDGVPLHSRTTVRFMCFSTGGNPPGRLTWLKDGKAIRDPEKPVMSEKGVSRELILVLQPSDNMATYRCDATNDATKVLSVETKLHILCKNMSKIMLSYQYGPTFLKNAFSTLLNQCHVLMLLELSLSLYPGKDKNHRYHWREGLEIWNVTRKDAGQYNINCNNTEGQSNITLTLDVQYAPSVRIVTDPVYVDLGQTANLVCKADANPLILGMFSWEWLGEEEEELGLQDEDEDTGWLTIAEVTRSHSGRYKCTVDNGIGPSASAEVQLVVRFKPEIQKGVQWSKVASRGDGSSNAEVICQAEGIPKVHLSWAKNNVAMDFADPRYEERTVREGWVYTSTVTIINVSTALDYAVFTCTARNALGEDQLAVQLLSTSHPDPPSELKLVSVTHSTVTLEWNKSFDGGLEQKFRVRYRWPGSVSFLYVDVFPPWATTFTVSGLSPQTAYSFSVNALNAMGESGYADNDAVLTVITRESQRMPLHWVIILTVLGGVLLVFNSLGCYVGLRKRRGHSLAGTVCDMTFIPDLVPDTVSEALNRYEGGELINAAAQRTLLVDSGSEPGSTVYETYGDGCLYYVLISSHSSHASQETYQRRKDTADLETQDGAYNSVVEHHLHNYDYELPFELRGELV</sequence>
<keyword evidence="6" id="KW-0812">Transmembrane</keyword>
<dbReference type="SMART" id="SM00408">
    <property type="entry name" value="IGc2"/>
    <property type="match status" value="4"/>
</dbReference>
<keyword evidence="2 6" id="KW-0472">Membrane</keyword>
<dbReference type="InterPro" id="IPR036179">
    <property type="entry name" value="Ig-like_dom_sf"/>
</dbReference>
<evidence type="ECO:0000256" key="3">
    <source>
        <dbReference type="ARBA" id="ARBA00023157"/>
    </source>
</evidence>
<dbReference type="InterPro" id="IPR051275">
    <property type="entry name" value="Cell_adhesion_signaling"/>
</dbReference>
<keyword evidence="6" id="KW-1133">Transmembrane helix</keyword>
<dbReference type="SUPFAM" id="SSF48726">
    <property type="entry name" value="Immunoglobulin"/>
    <property type="match status" value="7"/>
</dbReference>
<dbReference type="PROSITE" id="PS50853">
    <property type="entry name" value="FN3"/>
    <property type="match status" value="1"/>
</dbReference>
<dbReference type="GO" id="GO:0005886">
    <property type="term" value="C:plasma membrane"/>
    <property type="evidence" value="ECO:0007669"/>
    <property type="project" value="TreeGrafter"/>
</dbReference>
<dbReference type="Gene3D" id="2.60.40.10">
    <property type="entry name" value="Immunoglobulins"/>
    <property type="match status" value="8"/>
</dbReference>
<feature type="domain" description="Fibronectin type-III" evidence="8">
    <location>
        <begin position="708"/>
        <end position="803"/>
    </location>
</feature>
<evidence type="ECO:0000256" key="4">
    <source>
        <dbReference type="ARBA" id="ARBA00023180"/>
    </source>
</evidence>
<keyword evidence="4" id="KW-0325">Glycoprotein</keyword>
<dbReference type="InterPro" id="IPR007110">
    <property type="entry name" value="Ig-like_dom"/>
</dbReference>
<dbReference type="PANTHER" id="PTHR11640:SF158">
    <property type="entry name" value="V-SET AND IMMUNOGLOBULIN DOMAIN-CONTAINING PROTEIN 10-LIKE 2"/>
    <property type="match status" value="1"/>
</dbReference>
<evidence type="ECO:0000256" key="5">
    <source>
        <dbReference type="ARBA" id="ARBA00023319"/>
    </source>
</evidence>
<keyword evidence="10" id="KW-1185">Reference proteome</keyword>
<feature type="domain" description="Ig-like" evidence="7">
    <location>
        <begin position="125"/>
        <end position="202"/>
    </location>
</feature>
<evidence type="ECO:0000313" key="9">
    <source>
        <dbReference type="Ensembl" id="ENSPKIP00000001881.1"/>
    </source>
</evidence>
<evidence type="ECO:0000256" key="1">
    <source>
        <dbReference type="ARBA" id="ARBA00004479"/>
    </source>
</evidence>
<reference evidence="9" key="1">
    <citation type="submission" date="2025-08" db="UniProtKB">
        <authorList>
            <consortium name="Ensembl"/>
        </authorList>
    </citation>
    <scope>IDENTIFICATION</scope>
</reference>
<feature type="domain" description="Ig-like" evidence="7">
    <location>
        <begin position="221"/>
        <end position="312"/>
    </location>
</feature>
<dbReference type="InterPro" id="IPR013783">
    <property type="entry name" value="Ig-like_fold"/>
</dbReference>
<evidence type="ECO:0000259" key="7">
    <source>
        <dbReference type="PROSITE" id="PS50835"/>
    </source>
</evidence>
<organism evidence="9 10">
    <name type="scientific">Paramormyrops kingsleyae</name>
    <dbReference type="NCBI Taxonomy" id="1676925"/>
    <lineage>
        <taxon>Eukaryota</taxon>
        <taxon>Metazoa</taxon>
        <taxon>Chordata</taxon>
        <taxon>Craniata</taxon>
        <taxon>Vertebrata</taxon>
        <taxon>Euteleostomi</taxon>
        <taxon>Actinopterygii</taxon>
        <taxon>Neopterygii</taxon>
        <taxon>Teleostei</taxon>
        <taxon>Osteoglossocephala</taxon>
        <taxon>Osteoglossomorpha</taxon>
        <taxon>Osteoglossiformes</taxon>
        <taxon>Mormyridae</taxon>
        <taxon>Paramormyrops</taxon>
    </lineage>
</organism>
<dbReference type="SMART" id="SM00060">
    <property type="entry name" value="FN3"/>
    <property type="match status" value="1"/>
</dbReference>
<dbReference type="GO" id="GO:0050839">
    <property type="term" value="F:cell adhesion molecule binding"/>
    <property type="evidence" value="ECO:0007669"/>
    <property type="project" value="TreeGrafter"/>
</dbReference>
<dbReference type="Proteomes" id="UP000261540">
    <property type="component" value="Unplaced"/>
</dbReference>
<comment type="subcellular location">
    <subcellularLocation>
        <location evidence="1">Membrane</location>
        <topology evidence="1">Single-pass type I membrane protein</topology>
    </subcellularLocation>
</comment>
<feature type="domain" description="Ig-like" evidence="7">
    <location>
        <begin position="321"/>
        <end position="408"/>
    </location>
</feature>
<accession>A0A3B3Q910</accession>
<dbReference type="Pfam" id="PF08205">
    <property type="entry name" value="C2-set_2"/>
    <property type="match status" value="1"/>
</dbReference>
<dbReference type="GO" id="GO:0098609">
    <property type="term" value="P:cell-cell adhesion"/>
    <property type="evidence" value="ECO:0007669"/>
    <property type="project" value="TreeGrafter"/>
</dbReference>